<dbReference type="Proteomes" id="UP001501295">
    <property type="component" value="Unassembled WGS sequence"/>
</dbReference>
<keyword evidence="3" id="KW-1185">Reference proteome</keyword>
<dbReference type="EMBL" id="BAABLM010000002">
    <property type="protein sequence ID" value="GAA4670917.1"/>
    <property type="molecule type" value="Genomic_DNA"/>
</dbReference>
<accession>A0ABP8VU27</accession>
<evidence type="ECO:0000259" key="1">
    <source>
        <dbReference type="Pfam" id="PF06877"/>
    </source>
</evidence>
<dbReference type="InterPro" id="IPR036701">
    <property type="entry name" value="RraB-like_sf"/>
</dbReference>
<evidence type="ECO:0000313" key="2">
    <source>
        <dbReference type="EMBL" id="GAA4670917.1"/>
    </source>
</evidence>
<organism evidence="2 3">
    <name type="scientific">Frondihabitans cladoniiphilus</name>
    <dbReference type="NCBI Taxonomy" id="715785"/>
    <lineage>
        <taxon>Bacteria</taxon>
        <taxon>Bacillati</taxon>
        <taxon>Actinomycetota</taxon>
        <taxon>Actinomycetes</taxon>
        <taxon>Micrococcales</taxon>
        <taxon>Microbacteriaceae</taxon>
        <taxon>Frondihabitans</taxon>
    </lineage>
</organism>
<comment type="caution">
    <text evidence="2">The sequence shown here is derived from an EMBL/GenBank/DDBJ whole genome shotgun (WGS) entry which is preliminary data.</text>
</comment>
<sequence length="206" mass="22327">MADTLDSALAVIAPQLAHRARIGDQLDVPRQIDHTAFFQRKSAAREAALALQELGYRVSVSGGLLKSTLEANRVDSLAGDAPERFTREVYGVVAAHGGAYDGWGGEVRQAEDPAPARGPLIGFTTGLSPDLTRGSAVFGIAFGNGALAGRSRNAFRRLQSWERTARRQGQTIEELRIREMPGSSRDAQRNEMQAVMNHLRANDGKF</sequence>
<proteinExistence type="predicted"/>
<dbReference type="RefSeq" id="WP_345374566.1">
    <property type="nucleotide sequence ID" value="NZ_BAABLM010000002.1"/>
</dbReference>
<dbReference type="InterPro" id="IPR009671">
    <property type="entry name" value="RraB_dom"/>
</dbReference>
<dbReference type="Pfam" id="PF06877">
    <property type="entry name" value="RraB"/>
    <property type="match status" value="1"/>
</dbReference>
<gene>
    <name evidence="2" type="ORF">GCM10025780_13090</name>
</gene>
<evidence type="ECO:0000313" key="3">
    <source>
        <dbReference type="Proteomes" id="UP001501295"/>
    </source>
</evidence>
<reference evidence="3" key="1">
    <citation type="journal article" date="2019" name="Int. J. Syst. Evol. Microbiol.">
        <title>The Global Catalogue of Microorganisms (GCM) 10K type strain sequencing project: providing services to taxonomists for standard genome sequencing and annotation.</title>
        <authorList>
            <consortium name="The Broad Institute Genomics Platform"/>
            <consortium name="The Broad Institute Genome Sequencing Center for Infectious Disease"/>
            <person name="Wu L."/>
            <person name="Ma J."/>
        </authorList>
    </citation>
    <scope>NUCLEOTIDE SEQUENCE [LARGE SCALE GENOMIC DNA]</scope>
    <source>
        <strain evidence="3">JCM 18956</strain>
    </source>
</reference>
<dbReference type="SUPFAM" id="SSF89946">
    <property type="entry name" value="Hypothetical protein VC0424"/>
    <property type="match status" value="1"/>
</dbReference>
<protein>
    <recommendedName>
        <fullName evidence="1">Regulator of ribonuclease activity B domain-containing protein</fullName>
    </recommendedName>
</protein>
<name>A0ABP8VU27_9MICO</name>
<dbReference type="Gene3D" id="3.30.70.970">
    <property type="entry name" value="RraB-like"/>
    <property type="match status" value="1"/>
</dbReference>
<feature type="domain" description="Regulator of ribonuclease activity B" evidence="1">
    <location>
        <begin position="21"/>
        <end position="104"/>
    </location>
</feature>